<name>A0AAI9WZC1_9ASCO</name>
<sequence>MIAPPLNFLQLSTEVSEPFIIPNVSPVSSPKLMAKKWQYSISEALSNNRTNDSSRMSPLVVGVEEKNEEEELIPARKFSTIDLNETGTAP</sequence>
<dbReference type="RefSeq" id="XP_049181649.1">
    <property type="nucleotide sequence ID" value="XM_049322213.1"/>
</dbReference>
<dbReference type="EMBL" id="JAHUZD010000026">
    <property type="protein sequence ID" value="KAI3405904.1"/>
    <property type="molecule type" value="Genomic_DNA"/>
</dbReference>
<reference evidence="1" key="1">
    <citation type="journal article" date="2022" name="DNA Res.">
        <title>Genome analysis of five recently described species of the CUG-Ser clade uncovers Candida theae as a new hybrid lineage with pathogenic potential in the Candida parapsilosis species complex.</title>
        <authorList>
            <person name="Mixao V."/>
            <person name="Del Olmo V."/>
            <person name="Hegedusova E."/>
            <person name="Saus E."/>
            <person name="Pryszcz L."/>
            <person name="Cillingova A."/>
            <person name="Nosek J."/>
            <person name="Gabaldon T."/>
        </authorList>
    </citation>
    <scope>NUCLEOTIDE SEQUENCE</scope>
    <source>
        <strain evidence="1">CBS 10844</strain>
    </source>
</reference>
<dbReference type="AlphaFoldDB" id="A0AAI9WZC1"/>
<evidence type="ECO:0000313" key="1">
    <source>
        <dbReference type="EMBL" id="KAI3405904.1"/>
    </source>
</evidence>
<comment type="caution">
    <text evidence="1">The sequence shown here is derived from an EMBL/GenBank/DDBJ whole genome shotgun (WGS) entry which is preliminary data.</text>
</comment>
<protein>
    <submittedName>
        <fullName evidence="1">Uncharacterized protein</fullName>
    </submittedName>
</protein>
<dbReference type="Pfam" id="PF22044">
    <property type="entry name" value="SPO24"/>
    <property type="match status" value="1"/>
</dbReference>
<dbReference type="Proteomes" id="UP001202479">
    <property type="component" value="Unassembled WGS sequence"/>
</dbReference>
<evidence type="ECO:0000313" key="2">
    <source>
        <dbReference type="Proteomes" id="UP001202479"/>
    </source>
</evidence>
<dbReference type="InterPro" id="IPR054415">
    <property type="entry name" value="SPO24"/>
</dbReference>
<proteinExistence type="predicted"/>
<accession>A0AAI9WZC1</accession>
<organism evidence="1 2">
    <name type="scientific">Candida oxycetoniae</name>
    <dbReference type="NCBI Taxonomy" id="497107"/>
    <lineage>
        <taxon>Eukaryota</taxon>
        <taxon>Fungi</taxon>
        <taxon>Dikarya</taxon>
        <taxon>Ascomycota</taxon>
        <taxon>Saccharomycotina</taxon>
        <taxon>Pichiomycetes</taxon>
        <taxon>Debaryomycetaceae</taxon>
        <taxon>Candida/Lodderomyces clade</taxon>
        <taxon>Candida</taxon>
    </lineage>
</organism>
<gene>
    <name evidence="1" type="ORF">KGF56_001123</name>
</gene>
<keyword evidence="2" id="KW-1185">Reference proteome</keyword>
<dbReference type="GeneID" id="73378740"/>